<evidence type="ECO:0000313" key="6">
    <source>
        <dbReference type="Proteomes" id="UP000289841"/>
    </source>
</evidence>
<keyword evidence="6" id="KW-1185">Reference proteome</keyword>
<dbReference type="PROSITE" id="PS00211">
    <property type="entry name" value="ABC_TRANSPORTER_1"/>
    <property type="match status" value="1"/>
</dbReference>
<dbReference type="Gene3D" id="3.40.50.300">
    <property type="entry name" value="P-loop containing nucleotide triphosphate hydrolases"/>
    <property type="match status" value="1"/>
</dbReference>
<dbReference type="InterPro" id="IPR003593">
    <property type="entry name" value="AAA+_ATPase"/>
</dbReference>
<evidence type="ECO:0000256" key="2">
    <source>
        <dbReference type="ARBA" id="ARBA00022741"/>
    </source>
</evidence>
<dbReference type="EMBL" id="LR215048">
    <property type="protein sequence ID" value="VEU80768.1"/>
    <property type="molecule type" value="Genomic_DNA"/>
</dbReference>
<dbReference type="SMART" id="SM00382">
    <property type="entry name" value="AAA"/>
    <property type="match status" value="1"/>
</dbReference>
<dbReference type="PROSITE" id="PS50893">
    <property type="entry name" value="ABC_TRANSPORTER_2"/>
    <property type="match status" value="1"/>
</dbReference>
<dbReference type="GO" id="GO:0016887">
    <property type="term" value="F:ATP hydrolysis activity"/>
    <property type="evidence" value="ECO:0007669"/>
    <property type="project" value="InterPro"/>
</dbReference>
<keyword evidence="5" id="KW-0378">Hydrolase</keyword>
<feature type="domain" description="ABC transporter" evidence="4">
    <location>
        <begin position="1"/>
        <end position="188"/>
    </location>
</feature>
<keyword evidence="2" id="KW-0547">Nucleotide-binding</keyword>
<dbReference type="Proteomes" id="UP000289841">
    <property type="component" value="Chromosome"/>
</dbReference>
<keyword evidence="1" id="KW-0813">Transport</keyword>
<dbReference type="AlphaFoldDB" id="A0A449BEB4"/>
<dbReference type="STRING" id="1278311.GCA_000428705_01348"/>
<dbReference type="GO" id="GO:0005524">
    <property type="term" value="F:ATP binding"/>
    <property type="evidence" value="ECO:0007669"/>
    <property type="project" value="UniProtKB-KW"/>
</dbReference>
<dbReference type="SUPFAM" id="SSF52540">
    <property type="entry name" value="P-loop containing nucleoside triphosphate hydrolases"/>
    <property type="match status" value="1"/>
</dbReference>
<dbReference type="EC" id="3.6.3.-" evidence="5"/>
<dbReference type="KEGG" id="aaxa:NCTC10138_01150"/>
<name>A0A449BEB4_HAPAX</name>
<keyword evidence="3 5" id="KW-0067">ATP-binding</keyword>
<reference evidence="5 6" key="1">
    <citation type="submission" date="2019-01" db="EMBL/GenBank/DDBJ databases">
        <authorList>
            <consortium name="Pathogen Informatics"/>
        </authorList>
    </citation>
    <scope>NUCLEOTIDE SEQUENCE [LARGE SCALE GENOMIC DNA]</scope>
    <source>
        <strain evidence="5 6">NCTC10138</strain>
    </source>
</reference>
<dbReference type="InterPro" id="IPR027417">
    <property type="entry name" value="P-loop_NTPase"/>
</dbReference>
<gene>
    <name evidence="5" type="primary">ssuB_2</name>
    <name evidence="5" type="ORF">NCTC10138_01150</name>
</gene>
<evidence type="ECO:0000259" key="4">
    <source>
        <dbReference type="PROSITE" id="PS50893"/>
    </source>
</evidence>
<evidence type="ECO:0000256" key="3">
    <source>
        <dbReference type="ARBA" id="ARBA00022840"/>
    </source>
</evidence>
<dbReference type="PANTHER" id="PTHR42939">
    <property type="entry name" value="ABC TRANSPORTER ATP-BINDING PROTEIN ALBC-RELATED"/>
    <property type="match status" value="1"/>
</dbReference>
<evidence type="ECO:0000256" key="1">
    <source>
        <dbReference type="ARBA" id="ARBA00022448"/>
    </source>
</evidence>
<protein>
    <submittedName>
        <fullName evidence="5">ABC transporter, ATP-binding protein</fullName>
        <ecNumber evidence="5">3.6.3.-</ecNumber>
    </submittedName>
</protein>
<evidence type="ECO:0000313" key="5">
    <source>
        <dbReference type="EMBL" id="VEU80768.1"/>
    </source>
</evidence>
<dbReference type="Pfam" id="PF00005">
    <property type="entry name" value="ABC_tran"/>
    <property type="match status" value="1"/>
</dbReference>
<dbReference type="InterPro" id="IPR017871">
    <property type="entry name" value="ABC_transporter-like_CS"/>
</dbReference>
<dbReference type="InterPro" id="IPR051782">
    <property type="entry name" value="ABC_Transporter_VariousFunc"/>
</dbReference>
<organism evidence="5 6">
    <name type="scientific">Haploplasma axanthum</name>
    <name type="common">Acholeplasma axanthum</name>
    <dbReference type="NCBI Taxonomy" id="29552"/>
    <lineage>
        <taxon>Bacteria</taxon>
        <taxon>Bacillati</taxon>
        <taxon>Mycoplasmatota</taxon>
        <taxon>Mollicutes</taxon>
        <taxon>Acholeplasmatales</taxon>
        <taxon>Acholeplasmataceae</taxon>
        <taxon>Haploplasma</taxon>
    </lineage>
</organism>
<accession>A0A449BEB4</accession>
<sequence length="197" mass="22838">MILIDLINVGKKYLNRKISFKVYKNDFIIITGENGTGKSTILKIISGYIKSDYGLCVRGNLKISYMEEIFDLPDMKVIDYLKIMEDIKKGRYNDLLAEAFEIPLQQYTSKLSKGNKQKLGIVVNLIGDSDINIFDEPLNGLDKVSIKVFTDYLKSKKNSRTFIINTHYPGVFKEFCNKHISLWFQYMFSNFKLSRLK</sequence>
<dbReference type="PANTHER" id="PTHR42939:SF1">
    <property type="entry name" value="ABC TRANSPORTER ATP-BINDING PROTEIN ALBC-RELATED"/>
    <property type="match status" value="1"/>
</dbReference>
<dbReference type="InterPro" id="IPR003439">
    <property type="entry name" value="ABC_transporter-like_ATP-bd"/>
</dbReference>
<proteinExistence type="predicted"/>